<dbReference type="Pfam" id="PF13649">
    <property type="entry name" value="Methyltransf_25"/>
    <property type="match status" value="1"/>
</dbReference>
<name>A0A0W0VIG2_9GAMM</name>
<dbReference type="EMBL" id="LNYK01000033">
    <property type="protein sequence ID" value="KTD19904.1"/>
    <property type="molecule type" value="Genomic_DNA"/>
</dbReference>
<accession>A0A0W0VIG2</accession>
<keyword evidence="3" id="KW-1185">Reference proteome</keyword>
<dbReference type="GO" id="GO:0008168">
    <property type="term" value="F:methyltransferase activity"/>
    <property type="evidence" value="ECO:0007669"/>
    <property type="project" value="UniProtKB-KW"/>
</dbReference>
<keyword evidence="2" id="KW-0808">Transferase</keyword>
<dbReference type="PATRIC" id="fig|45068.5.peg.2258"/>
<evidence type="ECO:0000313" key="3">
    <source>
        <dbReference type="Proteomes" id="UP000054997"/>
    </source>
</evidence>
<dbReference type="Proteomes" id="UP000054997">
    <property type="component" value="Unassembled WGS sequence"/>
</dbReference>
<keyword evidence="2" id="KW-0489">Methyltransferase</keyword>
<reference evidence="2 3" key="1">
    <citation type="submission" date="2015-11" db="EMBL/GenBank/DDBJ databases">
        <title>Genomic analysis of 38 Legionella species identifies large and diverse effector repertoires.</title>
        <authorList>
            <person name="Burstein D."/>
            <person name="Amaro F."/>
            <person name="Zusman T."/>
            <person name="Lifshitz Z."/>
            <person name="Cohen O."/>
            <person name="Gilbert J.A."/>
            <person name="Pupko T."/>
            <person name="Shuman H.A."/>
            <person name="Segal G."/>
        </authorList>
    </citation>
    <scope>NUCLEOTIDE SEQUENCE [LARGE SCALE GENOMIC DNA]</scope>
    <source>
        <strain evidence="2 3">ATCC 49505</strain>
    </source>
</reference>
<proteinExistence type="predicted"/>
<dbReference type="AlphaFoldDB" id="A0A0W0VIG2"/>
<dbReference type="InterPro" id="IPR029063">
    <property type="entry name" value="SAM-dependent_MTases_sf"/>
</dbReference>
<dbReference type="InterPro" id="IPR041698">
    <property type="entry name" value="Methyltransf_25"/>
</dbReference>
<dbReference type="CDD" id="cd02440">
    <property type="entry name" value="AdoMet_MTases"/>
    <property type="match status" value="1"/>
</dbReference>
<feature type="domain" description="Methyltransferase" evidence="1">
    <location>
        <begin position="44"/>
        <end position="134"/>
    </location>
</feature>
<dbReference type="Gene3D" id="3.40.50.150">
    <property type="entry name" value="Vaccinia Virus protein VP39"/>
    <property type="match status" value="1"/>
</dbReference>
<dbReference type="RefSeq" id="WP_058530030.1">
    <property type="nucleotide sequence ID" value="NZ_CAAAHZ010000011.1"/>
</dbReference>
<protein>
    <submittedName>
        <fullName evidence="2">Small-molecule methyltransferase IraA</fullName>
    </submittedName>
</protein>
<gene>
    <name evidence="2" type="primary">iraA_2</name>
    <name evidence="2" type="ORF">Llon_2076</name>
</gene>
<evidence type="ECO:0000259" key="1">
    <source>
        <dbReference type="Pfam" id="PF13649"/>
    </source>
</evidence>
<comment type="caution">
    <text evidence="2">The sequence shown here is derived from an EMBL/GenBank/DDBJ whole genome shotgun (WGS) entry which is preliminary data.</text>
</comment>
<dbReference type="SUPFAM" id="SSF53335">
    <property type="entry name" value="S-adenosyl-L-methionine-dependent methyltransferases"/>
    <property type="match status" value="1"/>
</dbReference>
<evidence type="ECO:0000313" key="2">
    <source>
        <dbReference type="EMBL" id="KTD19904.1"/>
    </source>
</evidence>
<dbReference type="GO" id="GO:0032259">
    <property type="term" value="P:methylation"/>
    <property type="evidence" value="ECO:0007669"/>
    <property type="project" value="UniProtKB-KW"/>
</dbReference>
<organism evidence="2 3">
    <name type="scientific">Legionella londiniensis</name>
    <dbReference type="NCBI Taxonomy" id="45068"/>
    <lineage>
        <taxon>Bacteria</taxon>
        <taxon>Pseudomonadati</taxon>
        <taxon>Pseudomonadota</taxon>
        <taxon>Gammaproteobacteria</taxon>
        <taxon>Legionellales</taxon>
        <taxon>Legionellaceae</taxon>
        <taxon>Legionella</taxon>
    </lineage>
</organism>
<dbReference type="STRING" id="45068.Llon_2076"/>
<sequence>MQIERLYDEVAKTYNQDISGKVLDKAKNKALDLILAQGISFRSILALGMGDGTDVLPYVGHYPDADLHGLDISQKMLEKAKSVLDCKTYHGDILKASSIIEKQDFDFILAHFVTAYVPLPAMLAECKKLISDNGLISIVTNTMASFPVAQSILTRLKESPNPFYKLIAHHIKKTLDKVYVPQDLDHLHKMIKASGFKVVALEETEINIVLKTEKDIFDFFIKGGWFVSGFIHPFLPQKLIRRICQQLIHKKCTLPYEDSMKIAYAIIEQGQK</sequence>